<dbReference type="AlphaFoldDB" id="A0AAV4LI27"/>
<accession>A0AAV4LI27</accession>
<organism evidence="2 3">
    <name type="scientific">Collibacillus ludicampi</name>
    <dbReference type="NCBI Taxonomy" id="2771369"/>
    <lineage>
        <taxon>Bacteria</taxon>
        <taxon>Bacillati</taxon>
        <taxon>Bacillota</taxon>
        <taxon>Bacilli</taxon>
        <taxon>Bacillales</taxon>
        <taxon>Alicyclobacillaceae</taxon>
        <taxon>Collibacillus</taxon>
    </lineage>
</organism>
<dbReference type="RefSeq" id="WP_282200300.1">
    <property type="nucleotide sequence ID" value="NZ_BOQE01000001.1"/>
</dbReference>
<dbReference type="EMBL" id="BOQE01000001">
    <property type="protein sequence ID" value="GIM47293.1"/>
    <property type="molecule type" value="Genomic_DNA"/>
</dbReference>
<name>A0AAV4LI27_9BACL</name>
<reference evidence="2" key="1">
    <citation type="journal article" date="2023" name="Int. J. Syst. Evol. Microbiol.">
        <title>Collibacillus ludicampi gen. nov., sp. nov., a new soil bacterium of the family Alicyclobacillaceae.</title>
        <authorList>
            <person name="Jojima T."/>
            <person name="Ioku Y."/>
            <person name="Fukuta Y."/>
            <person name="Shirasaka N."/>
            <person name="Matsumura Y."/>
            <person name="Mori M."/>
        </authorList>
    </citation>
    <scope>NUCLEOTIDE SEQUENCE</scope>
    <source>
        <strain evidence="2">TP075</strain>
    </source>
</reference>
<dbReference type="Proteomes" id="UP001057291">
    <property type="component" value="Unassembled WGS sequence"/>
</dbReference>
<comment type="caution">
    <text evidence="2">The sequence shown here is derived from an EMBL/GenBank/DDBJ whole genome shotgun (WGS) entry which is preliminary data.</text>
</comment>
<feature type="region of interest" description="Disordered" evidence="1">
    <location>
        <begin position="25"/>
        <end position="59"/>
    </location>
</feature>
<keyword evidence="3" id="KW-1185">Reference proteome</keyword>
<sequence>MREDKQEVLEQQRKELLKYKDQMFKSMRPDEAEDKGHHLSETLDEKFDIQKGDWDSGSY</sequence>
<proteinExistence type="predicted"/>
<evidence type="ECO:0000313" key="2">
    <source>
        <dbReference type="EMBL" id="GIM47293.1"/>
    </source>
</evidence>
<protein>
    <submittedName>
        <fullName evidence="2">Uncharacterized protein</fullName>
    </submittedName>
</protein>
<evidence type="ECO:0000256" key="1">
    <source>
        <dbReference type="SAM" id="MobiDB-lite"/>
    </source>
</evidence>
<evidence type="ECO:0000313" key="3">
    <source>
        <dbReference type="Proteomes" id="UP001057291"/>
    </source>
</evidence>
<gene>
    <name evidence="2" type="ORF">DNHGIG_28420</name>
</gene>